<dbReference type="KEGG" id="pgu:PGUG_02237"/>
<organism evidence="1 2">
    <name type="scientific">Meyerozyma guilliermondii (strain ATCC 6260 / CBS 566 / DSM 6381 / JCM 1539 / NBRC 10279 / NRRL Y-324)</name>
    <name type="common">Yeast</name>
    <name type="synonym">Candida guilliermondii</name>
    <dbReference type="NCBI Taxonomy" id="294746"/>
    <lineage>
        <taxon>Eukaryota</taxon>
        <taxon>Fungi</taxon>
        <taxon>Dikarya</taxon>
        <taxon>Ascomycota</taxon>
        <taxon>Saccharomycotina</taxon>
        <taxon>Pichiomycetes</taxon>
        <taxon>Debaryomycetaceae</taxon>
        <taxon>Meyerozyma</taxon>
    </lineage>
</organism>
<accession>A5DG36</accession>
<dbReference type="RefSeq" id="XP_001486566.2">
    <property type="nucleotide sequence ID" value="XM_001486516.1"/>
</dbReference>
<sequence>MFLLKIVQLIKHFLWQFHREQVALYTFWSDRLGQYDITSLNVPRNQNLSWCDSKIVGDLLDVFKVTNRTFGGSQWRVSLNTNVVLLQQFKQFWLSQQWVSLNLVNNWHHINILVGQQTFNLLWSEVGNTDCSDFLGVLVDFLQLLVSVKVVPVWVLLFSLRVSGNRPVNQVQVDVVNLQSSQRSSELSTSYVCVHNLCQKISSLWNLGLDNSIPILLLRFHKWQHHQCVCNSLAKQYGQHRQLYPSRIAKFPIQGSEFSHHCSRCRRWYF</sequence>
<dbReference type="GeneID" id="5128495"/>
<dbReference type="AlphaFoldDB" id="A5DG36"/>
<dbReference type="Proteomes" id="UP000001997">
    <property type="component" value="Unassembled WGS sequence"/>
</dbReference>
<gene>
    <name evidence="1" type="ORF">PGUG_02237</name>
</gene>
<dbReference type="InParanoid" id="A5DG36"/>
<name>A5DG36_PICGU</name>
<evidence type="ECO:0000313" key="2">
    <source>
        <dbReference type="Proteomes" id="UP000001997"/>
    </source>
</evidence>
<evidence type="ECO:0000313" key="1">
    <source>
        <dbReference type="EMBL" id="EDK38139.2"/>
    </source>
</evidence>
<proteinExistence type="predicted"/>
<dbReference type="EMBL" id="CH408156">
    <property type="protein sequence ID" value="EDK38139.2"/>
    <property type="molecule type" value="Genomic_DNA"/>
</dbReference>
<dbReference type="HOGENOM" id="CLU_1031009_0_0_1"/>
<reference evidence="1 2" key="1">
    <citation type="journal article" date="2009" name="Nature">
        <title>Evolution of pathogenicity and sexual reproduction in eight Candida genomes.</title>
        <authorList>
            <person name="Butler G."/>
            <person name="Rasmussen M.D."/>
            <person name="Lin M.F."/>
            <person name="Santos M.A."/>
            <person name="Sakthikumar S."/>
            <person name="Munro C.A."/>
            <person name="Rheinbay E."/>
            <person name="Grabherr M."/>
            <person name="Forche A."/>
            <person name="Reedy J.L."/>
            <person name="Agrafioti I."/>
            <person name="Arnaud M.B."/>
            <person name="Bates S."/>
            <person name="Brown A.J."/>
            <person name="Brunke S."/>
            <person name="Costanzo M.C."/>
            <person name="Fitzpatrick D.A."/>
            <person name="de Groot P.W."/>
            <person name="Harris D."/>
            <person name="Hoyer L.L."/>
            <person name="Hube B."/>
            <person name="Klis F.M."/>
            <person name="Kodira C."/>
            <person name="Lennard N."/>
            <person name="Logue M.E."/>
            <person name="Martin R."/>
            <person name="Neiman A.M."/>
            <person name="Nikolaou E."/>
            <person name="Quail M.A."/>
            <person name="Quinn J."/>
            <person name="Santos M.C."/>
            <person name="Schmitzberger F.F."/>
            <person name="Sherlock G."/>
            <person name="Shah P."/>
            <person name="Silverstein K.A."/>
            <person name="Skrzypek M.S."/>
            <person name="Soll D."/>
            <person name="Staggs R."/>
            <person name="Stansfield I."/>
            <person name="Stumpf M.P."/>
            <person name="Sudbery P.E."/>
            <person name="Srikantha T."/>
            <person name="Zeng Q."/>
            <person name="Berman J."/>
            <person name="Berriman M."/>
            <person name="Heitman J."/>
            <person name="Gow N.A."/>
            <person name="Lorenz M.C."/>
            <person name="Birren B.W."/>
            <person name="Kellis M."/>
            <person name="Cuomo C.A."/>
        </authorList>
    </citation>
    <scope>NUCLEOTIDE SEQUENCE [LARGE SCALE GENOMIC DNA]</scope>
    <source>
        <strain evidence="2">ATCC 6260 / CBS 566 / DSM 6381 / JCM 1539 / NBRC 10279 / NRRL Y-324</strain>
    </source>
</reference>
<protein>
    <submittedName>
        <fullName evidence="1">Uncharacterized protein</fullName>
    </submittedName>
</protein>
<keyword evidence="2" id="KW-1185">Reference proteome</keyword>